<keyword evidence="10" id="KW-1185">Reference proteome</keyword>
<keyword evidence="2 5" id="KW-0694">RNA-binding</keyword>
<dbReference type="PANTHER" id="PTHR33284">
    <property type="entry name" value="RIBOSOMAL PROTEIN L25/GLN-TRNA SYNTHETASE, ANTI-CODON-BINDING DOMAIN-CONTAINING PROTEIN"/>
    <property type="match status" value="1"/>
</dbReference>
<evidence type="ECO:0000259" key="8">
    <source>
        <dbReference type="Pfam" id="PF14693"/>
    </source>
</evidence>
<dbReference type="InterPro" id="IPR029751">
    <property type="entry name" value="Ribosomal_L25_dom"/>
</dbReference>
<dbReference type="InterPro" id="IPR020930">
    <property type="entry name" value="Ribosomal_uL5_bac-type"/>
</dbReference>
<organism evidence="9 10">
    <name type="scientific">Candidatus Pelagibacter giovannonii</name>
    <dbReference type="NCBI Taxonomy" id="2563896"/>
    <lineage>
        <taxon>Bacteria</taxon>
        <taxon>Pseudomonadati</taxon>
        <taxon>Pseudomonadota</taxon>
        <taxon>Alphaproteobacteria</taxon>
        <taxon>Candidatus Pelagibacterales</taxon>
        <taxon>Candidatus Pelagibacteraceae</taxon>
        <taxon>Candidatus Pelagibacter</taxon>
    </lineage>
</organism>
<dbReference type="KEGG" id="peg:E5R92_05820"/>
<dbReference type="CDD" id="cd00495">
    <property type="entry name" value="Ribosomal_L25_TL5_CTC"/>
    <property type="match status" value="1"/>
</dbReference>
<accession>A0A6H1Q394</accession>
<feature type="domain" description="Large ribosomal subunit protein bL25 L25" evidence="7">
    <location>
        <begin position="4"/>
        <end position="91"/>
    </location>
</feature>
<dbReference type="GO" id="GO:0008097">
    <property type="term" value="F:5S rRNA binding"/>
    <property type="evidence" value="ECO:0007669"/>
    <property type="project" value="InterPro"/>
</dbReference>
<dbReference type="InterPro" id="IPR020057">
    <property type="entry name" value="Ribosomal_bL25_b-dom"/>
</dbReference>
<comment type="subunit">
    <text evidence="5">Part of the 50S ribosomal subunit; part of the 5S rRNA/L5/L18/L25 subcomplex. Contacts the 5S rRNA. Binds to the 5S rRNA independently of L5 and L18.</text>
</comment>
<dbReference type="NCBIfam" id="TIGR00731">
    <property type="entry name" value="bL25_bact_ctc"/>
    <property type="match status" value="1"/>
</dbReference>
<dbReference type="EMBL" id="CP038852">
    <property type="protein sequence ID" value="QIZ21298.1"/>
    <property type="molecule type" value="Genomic_DNA"/>
</dbReference>
<feature type="domain" description="Large ribosomal subunit protein bL25 beta" evidence="8">
    <location>
        <begin position="99"/>
        <end position="184"/>
    </location>
</feature>
<evidence type="ECO:0000259" key="7">
    <source>
        <dbReference type="Pfam" id="PF01386"/>
    </source>
</evidence>
<reference evidence="9 10" key="1">
    <citation type="journal article" date="2020" name="Nat. Microbiol.">
        <title>Lysogenic host-virus interactions in SAR11 marine bacteria.</title>
        <authorList>
            <person name="Morris R.M."/>
            <person name="Cain K.R."/>
            <person name="Hvorecny K.L."/>
            <person name="Kollman J.M."/>
        </authorList>
    </citation>
    <scope>NUCLEOTIDE SEQUENCE [LARGE SCALE GENOMIC DNA]</scope>
    <source>
        <strain evidence="9 10">NP1</strain>
    </source>
</reference>
<sequence>MNSLDANTRNTKSKGEIRSLRLSGDIPGIIYGGPEKNQKVAVLKKTLKSLIQKGSFLSNIITLNLDGKPQNVLPREITYNVISDEPTHIDFLRVVPGVKIRIEVPVVFINHETSPGLKRGGVLNIVRREIELKCPSEKIPSAITIDLDGVDIGESFKISSVKLEEGVTPTIIGRDFVIATLAAPTVMKEPEKPAEAEETAATTEDGKEAAPVAEGDKKDGEEKKATEEKK</sequence>
<evidence type="ECO:0000256" key="3">
    <source>
        <dbReference type="ARBA" id="ARBA00022980"/>
    </source>
</evidence>
<protein>
    <recommendedName>
        <fullName evidence="5">Large ribosomal subunit protein bL25</fullName>
    </recommendedName>
    <alternativeName>
        <fullName evidence="5">General stress protein CTC</fullName>
    </alternativeName>
</protein>
<evidence type="ECO:0000256" key="1">
    <source>
        <dbReference type="ARBA" id="ARBA00022730"/>
    </source>
</evidence>
<dbReference type="AlphaFoldDB" id="A0A6H1Q394"/>
<dbReference type="PANTHER" id="PTHR33284:SF1">
    <property type="entry name" value="RIBOSOMAL PROTEIN L25_GLN-TRNA SYNTHETASE, ANTI-CODON-BINDING DOMAIN-CONTAINING PROTEIN"/>
    <property type="match status" value="1"/>
</dbReference>
<keyword evidence="1 5" id="KW-0699">rRNA-binding</keyword>
<keyword evidence="3 5" id="KW-0689">Ribosomal protein</keyword>
<dbReference type="InterPro" id="IPR037121">
    <property type="entry name" value="Ribosomal_bL25_C"/>
</dbReference>
<dbReference type="RefSeq" id="WP_168607154.1">
    <property type="nucleotide sequence ID" value="NZ_CP038852.1"/>
</dbReference>
<dbReference type="HAMAP" id="MF_01334">
    <property type="entry name" value="Ribosomal_bL25_CTC"/>
    <property type="match status" value="1"/>
</dbReference>
<dbReference type="Pfam" id="PF14693">
    <property type="entry name" value="Ribosomal_TL5_C"/>
    <property type="match status" value="1"/>
</dbReference>
<name>A0A6H1Q394_9PROT</name>
<dbReference type="Gene3D" id="2.170.120.20">
    <property type="entry name" value="Ribosomal protein L25, beta domain"/>
    <property type="match status" value="1"/>
</dbReference>
<dbReference type="InterPro" id="IPR011035">
    <property type="entry name" value="Ribosomal_bL25/Gln-tRNA_synth"/>
</dbReference>
<dbReference type="Proteomes" id="UP000501094">
    <property type="component" value="Chromosome"/>
</dbReference>
<proteinExistence type="inferred from homology"/>
<evidence type="ECO:0000256" key="5">
    <source>
        <dbReference type="HAMAP-Rule" id="MF_01334"/>
    </source>
</evidence>
<gene>
    <name evidence="5" type="primary">rplY</name>
    <name evidence="5" type="synonym">ctc</name>
    <name evidence="9" type="ORF">E5R92_05820</name>
</gene>
<dbReference type="GO" id="GO:0006412">
    <property type="term" value="P:translation"/>
    <property type="evidence" value="ECO:0007669"/>
    <property type="project" value="UniProtKB-UniRule"/>
</dbReference>
<evidence type="ECO:0000256" key="2">
    <source>
        <dbReference type="ARBA" id="ARBA00022884"/>
    </source>
</evidence>
<dbReference type="GO" id="GO:0022625">
    <property type="term" value="C:cytosolic large ribosomal subunit"/>
    <property type="evidence" value="ECO:0007669"/>
    <property type="project" value="TreeGrafter"/>
</dbReference>
<evidence type="ECO:0000256" key="4">
    <source>
        <dbReference type="ARBA" id="ARBA00023274"/>
    </source>
</evidence>
<evidence type="ECO:0000313" key="9">
    <source>
        <dbReference type="EMBL" id="QIZ21298.1"/>
    </source>
</evidence>
<feature type="compositionally biased region" description="Basic and acidic residues" evidence="6">
    <location>
        <begin position="204"/>
        <end position="230"/>
    </location>
</feature>
<dbReference type="InterPro" id="IPR001021">
    <property type="entry name" value="Ribosomal_bL25_long"/>
</dbReference>
<evidence type="ECO:0000313" key="10">
    <source>
        <dbReference type="Proteomes" id="UP000501094"/>
    </source>
</evidence>
<dbReference type="NCBIfam" id="NF004128">
    <property type="entry name" value="PRK05618.1-2"/>
    <property type="match status" value="1"/>
</dbReference>
<dbReference type="Gene3D" id="2.40.240.10">
    <property type="entry name" value="Ribosomal Protein L25, Chain P"/>
    <property type="match status" value="1"/>
</dbReference>
<evidence type="ECO:0000256" key="6">
    <source>
        <dbReference type="SAM" id="MobiDB-lite"/>
    </source>
</evidence>
<dbReference type="InterPro" id="IPR020056">
    <property type="entry name" value="Rbsml_bL25/Gln-tRNA_synth_N"/>
</dbReference>
<dbReference type="SUPFAM" id="SSF50715">
    <property type="entry name" value="Ribosomal protein L25-like"/>
    <property type="match status" value="1"/>
</dbReference>
<dbReference type="GO" id="GO:0003735">
    <property type="term" value="F:structural constituent of ribosome"/>
    <property type="evidence" value="ECO:0007669"/>
    <property type="project" value="InterPro"/>
</dbReference>
<feature type="region of interest" description="Disordered" evidence="6">
    <location>
        <begin position="187"/>
        <end position="230"/>
    </location>
</feature>
<comment type="similarity">
    <text evidence="5">Belongs to the bacterial ribosomal protein bL25 family. CTC subfamily.</text>
</comment>
<dbReference type="Pfam" id="PF01386">
    <property type="entry name" value="Ribosomal_L25p"/>
    <property type="match status" value="1"/>
</dbReference>
<comment type="function">
    <text evidence="5">This is one of the proteins that binds to the 5S RNA in the ribosome where it forms part of the central protuberance.</text>
</comment>
<keyword evidence="4 5" id="KW-0687">Ribonucleoprotein</keyword>